<keyword evidence="3" id="KW-0808">Transferase</keyword>
<dbReference type="PANTHER" id="PTHR43777:SF1">
    <property type="entry name" value="MOLYBDENUM COFACTOR CYTIDYLYLTRANSFERASE"/>
    <property type="match status" value="1"/>
</dbReference>
<dbReference type="InterPro" id="IPR025877">
    <property type="entry name" value="MobA-like_NTP_Trfase"/>
</dbReference>
<keyword evidence="1" id="KW-0460">Magnesium</keyword>
<dbReference type="PANTHER" id="PTHR43777">
    <property type="entry name" value="MOLYBDENUM COFACTOR CYTIDYLYLTRANSFERASE"/>
    <property type="match status" value="1"/>
</dbReference>
<dbReference type="InterPro" id="IPR029044">
    <property type="entry name" value="Nucleotide-diphossugar_trans"/>
</dbReference>
<comment type="caution">
    <text evidence="3">The sequence shown here is derived from an EMBL/GenBank/DDBJ whole genome shotgun (WGS) entry which is preliminary data.</text>
</comment>
<dbReference type="Gene3D" id="3.90.550.10">
    <property type="entry name" value="Spore Coat Polysaccharide Biosynthesis Protein SpsA, Chain A"/>
    <property type="match status" value="1"/>
</dbReference>
<evidence type="ECO:0000313" key="3">
    <source>
        <dbReference type="EMBL" id="MFC0593920.1"/>
    </source>
</evidence>
<dbReference type="GO" id="GO:0016740">
    <property type="term" value="F:transferase activity"/>
    <property type="evidence" value="ECO:0007669"/>
    <property type="project" value="UniProtKB-KW"/>
</dbReference>
<accession>A0ABV6PVN2</accession>
<dbReference type="CDD" id="cd04182">
    <property type="entry name" value="GT_2_like_f"/>
    <property type="match status" value="1"/>
</dbReference>
<dbReference type="EMBL" id="JBHLTN010000032">
    <property type="protein sequence ID" value="MFC0593920.1"/>
    <property type="molecule type" value="Genomic_DNA"/>
</dbReference>
<sequence length="234" mass="24668">MSAVGAVGAVVMAAGAGRRMGYRPKSLLRRDGRPLIERVVRAVLDKGVAPVVVVLGHHAAAIEPVLRDMQGSLPNGRVLQWALNPAPDEGQGGSLRTGLAALPPDLDAVLVALADQPLLEPADVAAVLSAWAEHPPGIDLLVPQFEGQRGHPIVFNQAVRAAVMQASGAAGVRQWRRAHPDRVQALPVPHARHVVDVDAPVDLLAVARTHGVRLCWPDSDGREEVSRPPGRPGS</sequence>
<name>A0ABV6PVN2_9BURK</name>
<evidence type="ECO:0000259" key="2">
    <source>
        <dbReference type="Pfam" id="PF12804"/>
    </source>
</evidence>
<reference evidence="3 4" key="1">
    <citation type="submission" date="2024-09" db="EMBL/GenBank/DDBJ databases">
        <authorList>
            <person name="Sun Q."/>
            <person name="Mori K."/>
        </authorList>
    </citation>
    <scope>NUCLEOTIDE SEQUENCE [LARGE SCALE GENOMIC DNA]</scope>
    <source>
        <strain evidence="3 4">NCAIM B.02336</strain>
    </source>
</reference>
<evidence type="ECO:0000256" key="1">
    <source>
        <dbReference type="ARBA" id="ARBA00022842"/>
    </source>
</evidence>
<dbReference type="Proteomes" id="UP001589834">
    <property type="component" value="Unassembled WGS sequence"/>
</dbReference>
<feature type="domain" description="MobA-like NTP transferase" evidence="2">
    <location>
        <begin position="9"/>
        <end position="181"/>
    </location>
</feature>
<protein>
    <submittedName>
        <fullName evidence="3">NTP transferase domain-containing protein</fullName>
    </submittedName>
</protein>
<proteinExistence type="predicted"/>
<evidence type="ECO:0000313" key="4">
    <source>
        <dbReference type="Proteomes" id="UP001589834"/>
    </source>
</evidence>
<dbReference type="RefSeq" id="WP_377484341.1">
    <property type="nucleotide sequence ID" value="NZ_JBHLTN010000032.1"/>
</dbReference>
<gene>
    <name evidence="3" type="ORF">ACFFGG_15305</name>
</gene>
<dbReference type="Pfam" id="PF12804">
    <property type="entry name" value="NTP_transf_3"/>
    <property type="match status" value="1"/>
</dbReference>
<organism evidence="3 4">
    <name type="scientific">Ottowia pentelensis</name>
    <dbReference type="NCBI Taxonomy" id="511108"/>
    <lineage>
        <taxon>Bacteria</taxon>
        <taxon>Pseudomonadati</taxon>
        <taxon>Pseudomonadota</taxon>
        <taxon>Betaproteobacteria</taxon>
        <taxon>Burkholderiales</taxon>
        <taxon>Comamonadaceae</taxon>
        <taxon>Ottowia</taxon>
    </lineage>
</organism>
<dbReference type="SUPFAM" id="SSF53448">
    <property type="entry name" value="Nucleotide-diphospho-sugar transferases"/>
    <property type="match status" value="1"/>
</dbReference>
<keyword evidence="4" id="KW-1185">Reference proteome</keyword>